<dbReference type="Proteomes" id="UP001176940">
    <property type="component" value="Unassembled WGS sequence"/>
</dbReference>
<evidence type="ECO:0000313" key="2">
    <source>
        <dbReference type="EMBL" id="CAJ0938523.1"/>
    </source>
</evidence>
<dbReference type="Pfam" id="PF00078">
    <property type="entry name" value="RVT_1"/>
    <property type="match status" value="1"/>
</dbReference>
<organism evidence="2 3">
    <name type="scientific">Ranitomeya imitator</name>
    <name type="common">mimic poison frog</name>
    <dbReference type="NCBI Taxonomy" id="111125"/>
    <lineage>
        <taxon>Eukaryota</taxon>
        <taxon>Metazoa</taxon>
        <taxon>Chordata</taxon>
        <taxon>Craniata</taxon>
        <taxon>Vertebrata</taxon>
        <taxon>Euteleostomi</taxon>
        <taxon>Amphibia</taxon>
        <taxon>Batrachia</taxon>
        <taxon>Anura</taxon>
        <taxon>Neobatrachia</taxon>
        <taxon>Hyloidea</taxon>
        <taxon>Dendrobatidae</taxon>
        <taxon>Dendrobatinae</taxon>
        <taxon>Ranitomeya</taxon>
    </lineage>
</organism>
<gene>
    <name evidence="2" type="ORF">RIMI_LOCUS7577754</name>
</gene>
<sequence length="812" mass="92656">MDASAMTTAVLHKARTASHIPLRPPGRSYVAKRASGFILSHGKSSPQQLSTDQIEVLSMGLTFSPVASFDYFTALKDLHLFARKLVLKKLHDKPSIASEWSTQEQETIAILEELSNETPTPTVSNFTIPKPKKFPPLSLYPDIDLFVRLVTEEFRRIPTGIQHDNLTRRQREAIKELKSLDNVVIKPSDKGGNIVLWPCSMYEKEASRQLKDSSCYKRLTFNPTFIYQNQLRDMVEQAFYNGTISKETMDGLIPETPRTPCLYLLPKVHKSTTHPPGRPIVSGGGGGLCEQINKFLDFHLKPMVESLPSYIQDTGDVLRKLADIPLETDMWMVTLDVESLYTSIRHSDGIEAARYFLHMSTNDNDLIEFLLSLLEFALTHNFFMFKEVLYLQLQGTAMGAAFAPSYANLFMGSWERAIFLTDVIPLIEKVCTWVRFIDDIFVIWQGSETDLTSFIQLLNDNSLNIKLTCKYSQTNIDFLDTKIFKGEDGLLHTEVFRKETSVNSVLHAASSHPRPLKDSIPYGQFLRTKRICSTESSFQTQSLELAQRFSQRGYSNRIIRRGWSKANNKPRSELLQPRNKPSTSMTVRFISTYNEKWKPMRQALSKFWPIILNDPLLAKCVPSTPSITYRRSQNLKDMLVHSQYRGKTTQNIFNSRRPSWGFFPCKRCLACSNMDKTLEFKDSQGKNIRITHNITCGTDHVVYRATCPCGLQYIGMTSRPLKIRTREHVRDIINAREASDVMSLKPIPRHFKLAHNCDSSLLRVIGIDRILKDLRGGDVRKKLAQLETQWISRLGSLQPKGLNEVMSFAPFL</sequence>
<dbReference type="PROSITE" id="PS50878">
    <property type="entry name" value="RT_POL"/>
    <property type="match status" value="1"/>
</dbReference>
<dbReference type="InterPro" id="IPR000477">
    <property type="entry name" value="RT_dom"/>
</dbReference>
<evidence type="ECO:0000313" key="3">
    <source>
        <dbReference type="Proteomes" id="UP001176940"/>
    </source>
</evidence>
<dbReference type="Pfam" id="PF26215">
    <property type="entry name" value="HTH_animal"/>
    <property type="match status" value="1"/>
</dbReference>
<protein>
    <recommendedName>
        <fullName evidence="1">Reverse transcriptase domain-containing protein</fullName>
    </recommendedName>
</protein>
<keyword evidence="3" id="KW-1185">Reference proteome</keyword>
<dbReference type="CDD" id="cd10442">
    <property type="entry name" value="GIY-YIG_PLEs"/>
    <property type="match status" value="1"/>
</dbReference>
<evidence type="ECO:0000259" key="1">
    <source>
        <dbReference type="PROSITE" id="PS50878"/>
    </source>
</evidence>
<accession>A0ABN9LC25</accession>
<dbReference type="PANTHER" id="PTHR21301">
    <property type="entry name" value="REVERSE TRANSCRIPTASE"/>
    <property type="match status" value="1"/>
</dbReference>
<dbReference type="EMBL" id="CAUEEQ010014430">
    <property type="protein sequence ID" value="CAJ0938523.1"/>
    <property type="molecule type" value="Genomic_DNA"/>
</dbReference>
<reference evidence="2" key="1">
    <citation type="submission" date="2023-07" db="EMBL/GenBank/DDBJ databases">
        <authorList>
            <person name="Stuckert A."/>
        </authorList>
    </citation>
    <scope>NUCLEOTIDE SEQUENCE</scope>
</reference>
<dbReference type="PANTHER" id="PTHR21301:SF13">
    <property type="match status" value="1"/>
</dbReference>
<dbReference type="InterPro" id="IPR058912">
    <property type="entry name" value="HTH_animal"/>
</dbReference>
<proteinExistence type="predicted"/>
<comment type="caution">
    <text evidence="2">The sequence shown here is derived from an EMBL/GenBank/DDBJ whole genome shotgun (WGS) entry which is preliminary data.</text>
</comment>
<feature type="domain" description="Reverse transcriptase" evidence="1">
    <location>
        <begin position="246"/>
        <end position="489"/>
    </location>
</feature>
<name>A0ABN9LC25_9NEOB</name>